<keyword evidence="4" id="KW-1133">Transmembrane helix</keyword>
<dbReference type="SUPFAM" id="SSF48726">
    <property type="entry name" value="Immunoglobulin"/>
    <property type="match status" value="1"/>
</dbReference>
<dbReference type="InterPro" id="IPR003006">
    <property type="entry name" value="Ig/MHC_CS"/>
</dbReference>
<dbReference type="PANTHER" id="PTHR16675">
    <property type="entry name" value="MHC CLASS I-RELATED"/>
    <property type="match status" value="1"/>
</dbReference>
<feature type="compositionally biased region" description="Basic and acidic residues" evidence="3">
    <location>
        <begin position="225"/>
        <end position="238"/>
    </location>
</feature>
<reference evidence="6" key="1">
    <citation type="journal article" date="2023" name="Science">
        <title>Genome structures resolve the early diversification of teleost fishes.</title>
        <authorList>
            <person name="Parey E."/>
            <person name="Louis A."/>
            <person name="Montfort J."/>
            <person name="Bouchez O."/>
            <person name="Roques C."/>
            <person name="Iampietro C."/>
            <person name="Lluch J."/>
            <person name="Castinel A."/>
            <person name="Donnadieu C."/>
            <person name="Desvignes T."/>
            <person name="Floi Bucao C."/>
            <person name="Jouanno E."/>
            <person name="Wen M."/>
            <person name="Mejri S."/>
            <person name="Dirks R."/>
            <person name="Jansen H."/>
            <person name="Henkel C."/>
            <person name="Chen W.J."/>
            <person name="Zahm M."/>
            <person name="Cabau C."/>
            <person name="Klopp C."/>
            <person name="Thompson A.W."/>
            <person name="Robinson-Rechavi M."/>
            <person name="Braasch I."/>
            <person name="Lecointre G."/>
            <person name="Bobe J."/>
            <person name="Postlethwait J.H."/>
            <person name="Berthelot C."/>
            <person name="Roest Crollius H."/>
            <person name="Guiguen Y."/>
        </authorList>
    </citation>
    <scope>NUCLEOTIDE SEQUENCE</scope>
    <source>
        <strain evidence="6">WJC10195</strain>
    </source>
</reference>
<feature type="domain" description="Ig-like" evidence="5">
    <location>
        <begin position="69"/>
        <end position="162"/>
    </location>
</feature>
<evidence type="ECO:0000259" key="5">
    <source>
        <dbReference type="PROSITE" id="PS50835"/>
    </source>
</evidence>
<dbReference type="SUPFAM" id="SSF54452">
    <property type="entry name" value="MHC antigen-recognition domain"/>
    <property type="match status" value="1"/>
</dbReference>
<keyword evidence="2" id="KW-0393">Immunoglobulin domain</keyword>
<dbReference type="Gene3D" id="2.60.40.10">
    <property type="entry name" value="Immunoglobulins"/>
    <property type="match status" value="1"/>
</dbReference>
<sequence length="238" mass="26825">MVIVGMVDDIPVEYYDSIDRKMISRRHWHKEAEVPDQQMKRLILAHTAYNVKNKFEHIQEHFNHSGQRPRIRVLQKQVEGAGQVKVTCLATGFYPRHIELTLHRGNQPIPEQELTGGEILPNGDRTYQLRLSLSVSAEELREGHRYTCSVRHVSMDNKLDVTWESLPGPDVALISGASVTVLSTVLLTVAGIFIWMKRKSNVPGCSRTGKNEEEMERINAAGGVKDAEGGVDMERGDE</sequence>
<comment type="caution">
    <text evidence="6">The sequence shown here is derived from an EMBL/GenBank/DDBJ whole genome shotgun (WGS) entry which is preliminary data.</text>
</comment>
<evidence type="ECO:0000256" key="1">
    <source>
        <dbReference type="ARBA" id="ARBA00023180"/>
    </source>
</evidence>
<dbReference type="InterPro" id="IPR003597">
    <property type="entry name" value="Ig_C1-set"/>
</dbReference>
<dbReference type="OrthoDB" id="8936120at2759"/>
<dbReference type="GO" id="GO:0005615">
    <property type="term" value="C:extracellular space"/>
    <property type="evidence" value="ECO:0007669"/>
    <property type="project" value="TreeGrafter"/>
</dbReference>
<evidence type="ECO:0000256" key="4">
    <source>
        <dbReference type="SAM" id="Phobius"/>
    </source>
</evidence>
<feature type="transmembrane region" description="Helical" evidence="4">
    <location>
        <begin position="171"/>
        <end position="196"/>
    </location>
</feature>
<dbReference type="AlphaFoldDB" id="A0A9Q1GFJ9"/>
<proteinExistence type="predicted"/>
<dbReference type="InterPro" id="IPR050208">
    <property type="entry name" value="MHC_class-I_related"/>
</dbReference>
<dbReference type="PROSITE" id="PS00290">
    <property type="entry name" value="IG_MHC"/>
    <property type="match status" value="1"/>
</dbReference>
<dbReference type="Gene3D" id="3.30.500.10">
    <property type="entry name" value="MHC class I-like antigen recognition-like"/>
    <property type="match status" value="1"/>
</dbReference>
<keyword evidence="7" id="KW-1185">Reference proteome</keyword>
<dbReference type="InterPro" id="IPR007110">
    <property type="entry name" value="Ig-like_dom"/>
</dbReference>
<evidence type="ECO:0000313" key="6">
    <source>
        <dbReference type="EMBL" id="KAJ8382554.1"/>
    </source>
</evidence>
<keyword evidence="4" id="KW-0472">Membrane</keyword>
<dbReference type="PANTHER" id="PTHR16675:SF191">
    <property type="entry name" value="CLASS I HISTOCOMPATIBILITY ANTIGEN, F10 ALPHA CHAIN-LIKE-RELATED"/>
    <property type="match status" value="1"/>
</dbReference>
<gene>
    <name evidence="6" type="ORF">SKAU_G00033320</name>
</gene>
<dbReference type="GO" id="GO:0006955">
    <property type="term" value="P:immune response"/>
    <property type="evidence" value="ECO:0007669"/>
    <property type="project" value="TreeGrafter"/>
</dbReference>
<keyword evidence="1" id="KW-0325">Glycoprotein</keyword>
<dbReference type="PROSITE" id="PS50835">
    <property type="entry name" value="IG_LIKE"/>
    <property type="match status" value="1"/>
</dbReference>
<evidence type="ECO:0000256" key="2">
    <source>
        <dbReference type="ARBA" id="ARBA00023319"/>
    </source>
</evidence>
<dbReference type="Pfam" id="PF07654">
    <property type="entry name" value="C1-set"/>
    <property type="match status" value="1"/>
</dbReference>
<dbReference type="InterPro" id="IPR036179">
    <property type="entry name" value="Ig-like_dom_sf"/>
</dbReference>
<dbReference type="Proteomes" id="UP001152622">
    <property type="component" value="Chromosome 1"/>
</dbReference>
<evidence type="ECO:0000313" key="7">
    <source>
        <dbReference type="Proteomes" id="UP001152622"/>
    </source>
</evidence>
<dbReference type="InterPro" id="IPR013783">
    <property type="entry name" value="Ig-like_fold"/>
</dbReference>
<dbReference type="EMBL" id="JAINUF010000001">
    <property type="protein sequence ID" value="KAJ8382554.1"/>
    <property type="molecule type" value="Genomic_DNA"/>
</dbReference>
<feature type="region of interest" description="Disordered" evidence="3">
    <location>
        <begin position="204"/>
        <end position="238"/>
    </location>
</feature>
<accession>A0A9Q1GFJ9</accession>
<protein>
    <recommendedName>
        <fullName evidence="5">Ig-like domain-containing protein</fullName>
    </recommendedName>
</protein>
<organism evidence="6 7">
    <name type="scientific">Synaphobranchus kaupii</name>
    <name type="common">Kaup's arrowtooth eel</name>
    <dbReference type="NCBI Taxonomy" id="118154"/>
    <lineage>
        <taxon>Eukaryota</taxon>
        <taxon>Metazoa</taxon>
        <taxon>Chordata</taxon>
        <taxon>Craniata</taxon>
        <taxon>Vertebrata</taxon>
        <taxon>Euteleostomi</taxon>
        <taxon>Actinopterygii</taxon>
        <taxon>Neopterygii</taxon>
        <taxon>Teleostei</taxon>
        <taxon>Anguilliformes</taxon>
        <taxon>Synaphobranchidae</taxon>
        <taxon>Synaphobranchus</taxon>
    </lineage>
</organism>
<name>A0A9Q1GFJ9_SYNKA</name>
<dbReference type="InterPro" id="IPR037055">
    <property type="entry name" value="MHC_I-like_Ag-recog_sf"/>
</dbReference>
<dbReference type="SMART" id="SM00407">
    <property type="entry name" value="IGc1"/>
    <property type="match status" value="1"/>
</dbReference>
<evidence type="ECO:0000256" key="3">
    <source>
        <dbReference type="SAM" id="MobiDB-lite"/>
    </source>
</evidence>
<dbReference type="InterPro" id="IPR011162">
    <property type="entry name" value="MHC_I/II-like_Ag-recog"/>
</dbReference>
<dbReference type="GO" id="GO:0009897">
    <property type="term" value="C:external side of plasma membrane"/>
    <property type="evidence" value="ECO:0007669"/>
    <property type="project" value="TreeGrafter"/>
</dbReference>
<keyword evidence="4" id="KW-0812">Transmembrane</keyword>